<dbReference type="NCBIfam" id="TIGR01498">
    <property type="entry name" value="folK"/>
    <property type="match status" value="1"/>
</dbReference>
<comment type="catalytic activity">
    <reaction evidence="1">
        <text>6-hydroxymethyl-7,8-dihydropterin + ATP = (7,8-dihydropterin-6-yl)methyl diphosphate + AMP + H(+)</text>
        <dbReference type="Rhea" id="RHEA:11412"/>
        <dbReference type="ChEBI" id="CHEBI:15378"/>
        <dbReference type="ChEBI" id="CHEBI:30616"/>
        <dbReference type="ChEBI" id="CHEBI:44841"/>
        <dbReference type="ChEBI" id="CHEBI:72950"/>
        <dbReference type="ChEBI" id="CHEBI:456215"/>
        <dbReference type="EC" id="2.7.6.3"/>
    </reaction>
</comment>
<evidence type="ECO:0000256" key="1">
    <source>
        <dbReference type="ARBA" id="ARBA00000198"/>
    </source>
</evidence>
<evidence type="ECO:0000256" key="7">
    <source>
        <dbReference type="ARBA" id="ARBA00022840"/>
    </source>
</evidence>
<dbReference type="GO" id="GO:0005524">
    <property type="term" value="F:ATP binding"/>
    <property type="evidence" value="ECO:0007669"/>
    <property type="project" value="UniProtKB-KW"/>
</dbReference>
<evidence type="ECO:0000256" key="8">
    <source>
        <dbReference type="ARBA" id="ARBA00022909"/>
    </source>
</evidence>
<dbReference type="InterPro" id="IPR000550">
    <property type="entry name" value="Hppk"/>
</dbReference>
<name>A0A318NW31_9ACTN</name>
<dbReference type="Proteomes" id="UP000248333">
    <property type="component" value="Unassembled WGS sequence"/>
</dbReference>
<evidence type="ECO:0000313" key="11">
    <source>
        <dbReference type="Proteomes" id="UP000248333"/>
    </source>
</evidence>
<proteinExistence type="predicted"/>
<protein>
    <recommendedName>
        <fullName evidence="3">2-amino-4-hydroxy-6-hydroxymethyldihydropteridine diphosphokinase</fullName>
        <ecNumber evidence="3">2.7.6.3</ecNumber>
    </recommendedName>
</protein>
<dbReference type="UniPathway" id="UPA00077">
    <property type="reaction ID" value="UER00155"/>
</dbReference>
<comment type="caution">
    <text evidence="10">The sequence shown here is derived from an EMBL/GenBank/DDBJ whole genome shotgun (WGS) entry which is preliminary data.</text>
</comment>
<keyword evidence="5" id="KW-0547">Nucleotide-binding</keyword>
<gene>
    <name evidence="10" type="primary">folK</name>
    <name evidence="10" type="ORF">C7C45_12050</name>
</gene>
<evidence type="ECO:0000256" key="4">
    <source>
        <dbReference type="ARBA" id="ARBA00022679"/>
    </source>
</evidence>
<keyword evidence="8" id="KW-0289">Folate biosynthesis</keyword>
<dbReference type="PANTHER" id="PTHR43071:SF1">
    <property type="entry name" value="2-AMINO-4-HYDROXY-6-HYDROXYMETHYLDIHYDROPTERIDINE PYROPHOSPHOKINASE"/>
    <property type="match status" value="1"/>
</dbReference>
<dbReference type="RefSeq" id="WP_110563709.1">
    <property type="nucleotide sequence ID" value="NZ_PYBV01000014.1"/>
</dbReference>
<dbReference type="PANTHER" id="PTHR43071">
    <property type="entry name" value="2-AMINO-4-HYDROXY-6-HYDROXYMETHYLDIHYDROPTERIDINE PYROPHOSPHOKINASE"/>
    <property type="match status" value="1"/>
</dbReference>
<keyword evidence="11" id="KW-1185">Reference proteome</keyword>
<dbReference type="Gene3D" id="3.30.70.560">
    <property type="entry name" value="7,8-Dihydro-6-hydroxymethylpterin-pyrophosphokinase HPPK"/>
    <property type="match status" value="1"/>
</dbReference>
<feature type="domain" description="7,8-dihydro-6-hydroxymethylpterin-pyrophosphokinase" evidence="9">
    <location>
        <begin position="87"/>
        <end position="98"/>
    </location>
</feature>
<keyword evidence="7" id="KW-0067">ATP-binding</keyword>
<evidence type="ECO:0000259" key="9">
    <source>
        <dbReference type="PROSITE" id="PS00794"/>
    </source>
</evidence>
<sequence length="175" mass="19348">MTRAVLSLGSNLGDRLSHLRTAVATFGDAVLVLSGVYETPPWGDADQPAYLNAVLLAQDETATPRDWLERARAAERAAGRVRDPQRRFGPRTLDVDVIAVWEDDDTPVLSDDEELTLPHPRAHLRAFVLRPWIDIQPYGRLPGHGWLTDLLTTGPAADDALELRPRPELALESTT</sequence>
<dbReference type="GO" id="GO:0016301">
    <property type="term" value="F:kinase activity"/>
    <property type="evidence" value="ECO:0007669"/>
    <property type="project" value="UniProtKB-KW"/>
</dbReference>
<reference evidence="10 11" key="1">
    <citation type="submission" date="2018-03" db="EMBL/GenBank/DDBJ databases">
        <title>Bioinformatic expansion and discovery of thiopeptide antibiotics.</title>
        <authorList>
            <person name="Schwalen C.J."/>
            <person name="Hudson G.A."/>
            <person name="Mitchell D.A."/>
        </authorList>
    </citation>
    <scope>NUCLEOTIDE SEQUENCE [LARGE SCALE GENOMIC DNA]</scope>
    <source>
        <strain evidence="10 11">NRRL 8041</strain>
    </source>
</reference>
<keyword evidence="6 10" id="KW-0418">Kinase</keyword>
<keyword evidence="4" id="KW-0808">Transferase</keyword>
<dbReference type="EMBL" id="PYBV01000014">
    <property type="protein sequence ID" value="PYC71139.1"/>
    <property type="molecule type" value="Genomic_DNA"/>
</dbReference>
<dbReference type="EC" id="2.7.6.3" evidence="3"/>
<dbReference type="CDD" id="cd00483">
    <property type="entry name" value="HPPK"/>
    <property type="match status" value="1"/>
</dbReference>
<comment type="pathway">
    <text evidence="2">Cofactor biosynthesis; tetrahydrofolate biosynthesis; 2-amino-4-hydroxy-6-hydroxymethyl-7,8-dihydropteridine diphosphate from 7,8-dihydroneopterin triphosphate: step 4/4.</text>
</comment>
<dbReference type="GO" id="GO:0046656">
    <property type="term" value="P:folic acid biosynthetic process"/>
    <property type="evidence" value="ECO:0007669"/>
    <property type="project" value="UniProtKB-KW"/>
</dbReference>
<evidence type="ECO:0000313" key="10">
    <source>
        <dbReference type="EMBL" id="PYC71139.1"/>
    </source>
</evidence>
<dbReference type="PROSITE" id="PS00794">
    <property type="entry name" value="HPPK"/>
    <property type="match status" value="1"/>
</dbReference>
<organism evidence="10 11">
    <name type="scientific">Micromonospora arborensis</name>
    <dbReference type="NCBI Taxonomy" id="2116518"/>
    <lineage>
        <taxon>Bacteria</taxon>
        <taxon>Bacillati</taxon>
        <taxon>Actinomycetota</taxon>
        <taxon>Actinomycetes</taxon>
        <taxon>Micromonosporales</taxon>
        <taxon>Micromonosporaceae</taxon>
        <taxon>Micromonospora</taxon>
    </lineage>
</organism>
<evidence type="ECO:0000256" key="5">
    <source>
        <dbReference type="ARBA" id="ARBA00022741"/>
    </source>
</evidence>
<dbReference type="GO" id="GO:0046654">
    <property type="term" value="P:tetrahydrofolate biosynthetic process"/>
    <property type="evidence" value="ECO:0007669"/>
    <property type="project" value="UniProtKB-UniPathway"/>
</dbReference>
<dbReference type="SUPFAM" id="SSF55083">
    <property type="entry name" value="6-hydroxymethyl-7,8-dihydropterin pyrophosphokinase, HPPK"/>
    <property type="match status" value="1"/>
</dbReference>
<dbReference type="AlphaFoldDB" id="A0A318NW31"/>
<dbReference type="InterPro" id="IPR035907">
    <property type="entry name" value="Hppk_sf"/>
</dbReference>
<evidence type="ECO:0000256" key="3">
    <source>
        <dbReference type="ARBA" id="ARBA00013253"/>
    </source>
</evidence>
<evidence type="ECO:0000256" key="2">
    <source>
        <dbReference type="ARBA" id="ARBA00005051"/>
    </source>
</evidence>
<dbReference type="OrthoDB" id="9808041at2"/>
<dbReference type="Pfam" id="PF01288">
    <property type="entry name" value="HPPK"/>
    <property type="match status" value="1"/>
</dbReference>
<accession>A0A318NW31</accession>
<evidence type="ECO:0000256" key="6">
    <source>
        <dbReference type="ARBA" id="ARBA00022777"/>
    </source>
</evidence>
<dbReference type="GO" id="GO:0003848">
    <property type="term" value="F:2-amino-4-hydroxy-6-hydroxymethyldihydropteridine diphosphokinase activity"/>
    <property type="evidence" value="ECO:0007669"/>
    <property type="project" value="UniProtKB-EC"/>
</dbReference>